<feature type="compositionally biased region" description="Low complexity" evidence="1">
    <location>
        <begin position="1"/>
        <end position="17"/>
    </location>
</feature>
<evidence type="ECO:0000313" key="2">
    <source>
        <dbReference type="EMBL" id="RCX09804.1"/>
    </source>
</evidence>
<dbReference type="OrthoDB" id="9157610at2"/>
<proteinExistence type="predicted"/>
<evidence type="ECO:0000256" key="1">
    <source>
        <dbReference type="SAM" id="MobiDB-lite"/>
    </source>
</evidence>
<reference evidence="2 3" key="1">
    <citation type="submission" date="2018-07" db="EMBL/GenBank/DDBJ databases">
        <title>Genomic Encyclopedia of Type Strains, Phase IV (KMG-IV): sequencing the most valuable type-strain genomes for metagenomic binning, comparative biology and taxonomic classification.</title>
        <authorList>
            <person name="Goeker M."/>
        </authorList>
    </citation>
    <scope>NUCLEOTIDE SEQUENCE [LARGE SCALE GENOMIC DNA]</scope>
    <source>
        <strain evidence="2 3">DSM 100911</strain>
    </source>
</reference>
<keyword evidence="3" id="KW-1185">Reference proteome</keyword>
<gene>
    <name evidence="2" type="ORF">DFR45_104172</name>
</gene>
<dbReference type="AlphaFoldDB" id="A0A369AQS4"/>
<organism evidence="2 3">
    <name type="scientific">Extensimonas vulgaris</name>
    <dbReference type="NCBI Taxonomy" id="1031594"/>
    <lineage>
        <taxon>Bacteria</taxon>
        <taxon>Pseudomonadati</taxon>
        <taxon>Pseudomonadota</taxon>
        <taxon>Betaproteobacteria</taxon>
        <taxon>Burkholderiales</taxon>
        <taxon>Comamonadaceae</taxon>
        <taxon>Extensimonas</taxon>
    </lineage>
</organism>
<feature type="region of interest" description="Disordered" evidence="1">
    <location>
        <begin position="1"/>
        <end position="59"/>
    </location>
</feature>
<protein>
    <submittedName>
        <fullName evidence="2">Uncharacterized protein</fullName>
    </submittedName>
</protein>
<comment type="caution">
    <text evidence="2">The sequence shown here is derived from an EMBL/GenBank/DDBJ whole genome shotgun (WGS) entry which is preliminary data.</text>
</comment>
<dbReference type="EMBL" id="QPJU01000004">
    <property type="protein sequence ID" value="RCX09804.1"/>
    <property type="molecule type" value="Genomic_DNA"/>
</dbReference>
<dbReference type="RefSeq" id="WP_144686935.1">
    <property type="nucleotide sequence ID" value="NZ_QPJU01000004.1"/>
</dbReference>
<dbReference type="Proteomes" id="UP000252174">
    <property type="component" value="Unassembled WGS sequence"/>
</dbReference>
<sequence>MSLADYLAARTAAAQPAPVGPPDTPDTPAQNPVYQAKPAQTLGCTPDTPETPPERTKQTAPDVCVRACADCAHRLPYATCSQPVAAGLREHFGIVWPPEGHAATCPAYSAKPQAPKSWNHAPASDAELATMAQRCERFERLGLPDHEAGRMADTLLLRDRDGDDRRLCLECRHLRGRPGAWRCHAPGGMREPLVATLQRCPSWGEA</sequence>
<accession>A0A369AQS4</accession>
<evidence type="ECO:0000313" key="3">
    <source>
        <dbReference type="Proteomes" id="UP000252174"/>
    </source>
</evidence>
<name>A0A369AQS4_9BURK</name>